<dbReference type="Gramene" id="KCW52867">
    <property type="protein sequence ID" value="KCW52867"/>
    <property type="gene ID" value="EUGRSUZ_J02195"/>
</dbReference>
<name>A0A059AFN1_EUCGR</name>
<reference evidence="1" key="1">
    <citation type="submission" date="2013-07" db="EMBL/GenBank/DDBJ databases">
        <title>The genome of Eucalyptus grandis.</title>
        <authorList>
            <person name="Schmutz J."/>
            <person name="Hayes R."/>
            <person name="Myburg A."/>
            <person name="Tuskan G."/>
            <person name="Grattapaglia D."/>
            <person name="Rokhsar D.S."/>
        </authorList>
    </citation>
    <scope>NUCLEOTIDE SEQUENCE</scope>
    <source>
        <tissue evidence="1">Leaf extractions</tissue>
    </source>
</reference>
<dbReference type="AlphaFoldDB" id="A0A059AFN1"/>
<gene>
    <name evidence="1" type="ORF">EUGRSUZ_J02195</name>
</gene>
<dbReference type="EMBL" id="KK198762">
    <property type="protein sequence ID" value="KCW52867.1"/>
    <property type="molecule type" value="Genomic_DNA"/>
</dbReference>
<evidence type="ECO:0000313" key="1">
    <source>
        <dbReference type="EMBL" id="KCW52867.1"/>
    </source>
</evidence>
<accession>A0A059AFN1</accession>
<organism evidence="1">
    <name type="scientific">Eucalyptus grandis</name>
    <name type="common">Flooded gum</name>
    <dbReference type="NCBI Taxonomy" id="71139"/>
    <lineage>
        <taxon>Eukaryota</taxon>
        <taxon>Viridiplantae</taxon>
        <taxon>Streptophyta</taxon>
        <taxon>Embryophyta</taxon>
        <taxon>Tracheophyta</taxon>
        <taxon>Spermatophyta</taxon>
        <taxon>Magnoliopsida</taxon>
        <taxon>eudicotyledons</taxon>
        <taxon>Gunneridae</taxon>
        <taxon>Pentapetalae</taxon>
        <taxon>rosids</taxon>
        <taxon>malvids</taxon>
        <taxon>Myrtales</taxon>
        <taxon>Myrtaceae</taxon>
        <taxon>Myrtoideae</taxon>
        <taxon>Eucalypteae</taxon>
        <taxon>Eucalyptus</taxon>
    </lineage>
</organism>
<protein>
    <submittedName>
        <fullName evidence="1">Uncharacterized protein</fullName>
    </submittedName>
</protein>
<proteinExistence type="predicted"/>
<dbReference type="InParanoid" id="A0A059AFN1"/>
<sequence length="69" mass="7982">MKKKKTKTKVKIELYRDFDLVWIEFRFGSINFLISTEPNHLRPYSMGARSRSFEGGACRSSFISCCVIG</sequence>